<accession>G4Z519</accession>
<dbReference type="OMA" id="RLSCEYV"/>
<sequence>MSIFVDTLERLSCEYVVQRVAIQSGLSRLPQRTRFQLQRAPQLPEVGDNVDSEESEDEDEQPTIATDDPASCSSAPGSEDDAAEMDHDTSDYSPDNSFDYDGDASTIV</sequence>
<evidence type="ECO:0000256" key="1">
    <source>
        <dbReference type="SAM" id="MobiDB-lite"/>
    </source>
</evidence>
<dbReference type="EMBL" id="JH159153">
    <property type="protein sequence ID" value="EGZ19465.1"/>
    <property type="molecule type" value="Genomic_DNA"/>
</dbReference>
<name>G4Z519_PHYSP</name>
<dbReference type="KEGG" id="psoj:PHYSODRAFT_327722"/>
<evidence type="ECO:0000313" key="2">
    <source>
        <dbReference type="EMBL" id="EGZ19465.1"/>
    </source>
</evidence>
<evidence type="ECO:0000313" key="3">
    <source>
        <dbReference type="Proteomes" id="UP000002640"/>
    </source>
</evidence>
<proteinExistence type="predicted"/>
<feature type="compositionally biased region" description="Acidic residues" evidence="1">
    <location>
        <begin position="48"/>
        <end position="61"/>
    </location>
</feature>
<gene>
    <name evidence="2" type="ORF">PHYSODRAFT_327722</name>
</gene>
<organism evidence="2 3">
    <name type="scientific">Phytophthora sojae (strain P6497)</name>
    <name type="common">Soybean stem and root rot agent</name>
    <name type="synonym">Phytophthora megasperma f. sp. glycines</name>
    <dbReference type="NCBI Taxonomy" id="1094619"/>
    <lineage>
        <taxon>Eukaryota</taxon>
        <taxon>Sar</taxon>
        <taxon>Stramenopiles</taxon>
        <taxon>Oomycota</taxon>
        <taxon>Peronosporomycetes</taxon>
        <taxon>Peronosporales</taxon>
        <taxon>Peronosporaceae</taxon>
        <taxon>Phytophthora</taxon>
    </lineage>
</organism>
<dbReference type="InParanoid" id="G4Z519"/>
<protein>
    <submittedName>
        <fullName evidence="2">Uncharacterized protein</fullName>
    </submittedName>
</protein>
<dbReference type="Proteomes" id="UP000002640">
    <property type="component" value="Unassembled WGS sequence"/>
</dbReference>
<dbReference type="AlphaFoldDB" id="G4Z519"/>
<feature type="region of interest" description="Disordered" evidence="1">
    <location>
        <begin position="36"/>
        <end position="108"/>
    </location>
</feature>
<keyword evidence="3" id="KW-1185">Reference proteome</keyword>
<dbReference type="RefSeq" id="XP_009522182.1">
    <property type="nucleotide sequence ID" value="XM_009523887.1"/>
</dbReference>
<reference evidence="2 3" key="1">
    <citation type="journal article" date="2006" name="Science">
        <title>Phytophthora genome sequences uncover evolutionary origins and mechanisms of pathogenesis.</title>
        <authorList>
            <person name="Tyler B.M."/>
            <person name="Tripathy S."/>
            <person name="Zhang X."/>
            <person name="Dehal P."/>
            <person name="Jiang R.H."/>
            <person name="Aerts A."/>
            <person name="Arredondo F.D."/>
            <person name="Baxter L."/>
            <person name="Bensasson D."/>
            <person name="Beynon J.L."/>
            <person name="Chapman J."/>
            <person name="Damasceno C.M."/>
            <person name="Dorrance A.E."/>
            <person name="Dou D."/>
            <person name="Dickerman A.W."/>
            <person name="Dubchak I.L."/>
            <person name="Garbelotto M."/>
            <person name="Gijzen M."/>
            <person name="Gordon S.G."/>
            <person name="Govers F."/>
            <person name="Grunwald N.J."/>
            <person name="Huang W."/>
            <person name="Ivors K.L."/>
            <person name="Jones R.W."/>
            <person name="Kamoun S."/>
            <person name="Krampis K."/>
            <person name="Lamour K.H."/>
            <person name="Lee M.K."/>
            <person name="McDonald W.H."/>
            <person name="Medina M."/>
            <person name="Meijer H.J."/>
            <person name="Nordberg E.K."/>
            <person name="Maclean D.J."/>
            <person name="Ospina-Giraldo M.D."/>
            <person name="Morris P.F."/>
            <person name="Phuntumart V."/>
            <person name="Putnam N.H."/>
            <person name="Rash S."/>
            <person name="Rose J.K."/>
            <person name="Sakihama Y."/>
            <person name="Salamov A.A."/>
            <person name="Savidor A."/>
            <person name="Scheuring C.F."/>
            <person name="Smith B.M."/>
            <person name="Sobral B.W."/>
            <person name="Terry A."/>
            <person name="Torto-Alalibo T.A."/>
            <person name="Win J."/>
            <person name="Xu Z."/>
            <person name="Zhang H."/>
            <person name="Grigoriev I.V."/>
            <person name="Rokhsar D.S."/>
            <person name="Boore J.L."/>
        </authorList>
    </citation>
    <scope>NUCLEOTIDE SEQUENCE [LARGE SCALE GENOMIC DNA]</scope>
    <source>
        <strain evidence="2 3">P6497</strain>
    </source>
</reference>
<dbReference type="GeneID" id="20645658"/>